<reference evidence="3" key="1">
    <citation type="submission" date="2011-05" db="EMBL/GenBank/DDBJ databases">
        <authorList>
            <person name="Richards S.R."/>
            <person name="Qu J."/>
            <person name="Jiang H."/>
            <person name="Jhangiani S.N."/>
            <person name="Agravi P."/>
            <person name="Goodspeed R."/>
            <person name="Gross S."/>
            <person name="Mandapat C."/>
            <person name="Jackson L."/>
            <person name="Mathew T."/>
            <person name="Pu L."/>
            <person name="Thornton R."/>
            <person name="Saada N."/>
            <person name="Wilczek-Boney K.B."/>
            <person name="Lee S."/>
            <person name="Kovar C."/>
            <person name="Wu Y."/>
            <person name="Scherer S.E."/>
            <person name="Worley K.C."/>
            <person name="Muzny D.M."/>
            <person name="Gibbs R."/>
        </authorList>
    </citation>
    <scope>NUCLEOTIDE SEQUENCE</scope>
    <source>
        <strain evidence="3">Brora</strain>
    </source>
</reference>
<proteinExistence type="predicted"/>
<dbReference type="SUPFAM" id="SSF49562">
    <property type="entry name" value="C2 domain (Calcium/lipid-binding domain, CaLB)"/>
    <property type="match status" value="1"/>
</dbReference>
<evidence type="ECO:0000313" key="3">
    <source>
        <dbReference type="Proteomes" id="UP000014500"/>
    </source>
</evidence>
<dbReference type="eggNOG" id="KOG0245">
    <property type="taxonomic scope" value="Eukaryota"/>
</dbReference>
<dbReference type="EnsemblMetazoa" id="SMAR004130-RA">
    <property type="protein sequence ID" value="SMAR004130-PA"/>
    <property type="gene ID" value="SMAR004130"/>
</dbReference>
<dbReference type="InterPro" id="IPR035892">
    <property type="entry name" value="C2_domain_sf"/>
</dbReference>
<dbReference type="AlphaFoldDB" id="T1ISP7"/>
<accession>T1ISP7</accession>
<dbReference type="Gene3D" id="2.60.40.150">
    <property type="entry name" value="C2 domain"/>
    <property type="match status" value="1"/>
</dbReference>
<reference evidence="2" key="2">
    <citation type="submission" date="2015-02" db="UniProtKB">
        <authorList>
            <consortium name="EnsemblMetazoa"/>
        </authorList>
    </citation>
    <scope>IDENTIFICATION</scope>
</reference>
<dbReference type="PhylomeDB" id="T1ISP7"/>
<sequence length="333" mass="38027">MKETAVLLENSVAVKIFSSSIRVMVTHAVGEALMDDLLVKCMCNASLPCSVCRLAFSFPICQWVEVVPSDSSGKEYTEQDDKFIDEPSELEGKNVYFIVKLNSARGLPNRFSDIYCRYNIFDDEDGDVRTDTIFDSTPNPNFNHNKMFSFEPATKEVIQHLHDGWFVVQVWGKQQNRKSAALFAKGKTTKQMLSVDHDIISRSARGGANGRMSVSDPEKQSVVVELLLMKKQQARLQQRVDAIRRFIDMAEMMNRRRVPTALLKEVFNASSVDVAERVMAMFEDLSDEDSDGEDDDWMYGKRQKQGHILHVSTSLIEIVFFVFYKLCRMEMPK</sequence>
<dbReference type="Pfam" id="PF00168">
    <property type="entry name" value="C2"/>
    <property type="match status" value="1"/>
</dbReference>
<evidence type="ECO:0000313" key="2">
    <source>
        <dbReference type="EnsemblMetazoa" id="SMAR004130-PA"/>
    </source>
</evidence>
<organism evidence="2 3">
    <name type="scientific">Strigamia maritima</name>
    <name type="common">European centipede</name>
    <name type="synonym">Geophilus maritimus</name>
    <dbReference type="NCBI Taxonomy" id="126957"/>
    <lineage>
        <taxon>Eukaryota</taxon>
        <taxon>Metazoa</taxon>
        <taxon>Ecdysozoa</taxon>
        <taxon>Arthropoda</taxon>
        <taxon>Myriapoda</taxon>
        <taxon>Chilopoda</taxon>
        <taxon>Pleurostigmophora</taxon>
        <taxon>Geophilomorpha</taxon>
        <taxon>Linotaeniidae</taxon>
        <taxon>Strigamia</taxon>
    </lineage>
</organism>
<dbReference type="EMBL" id="JH431446">
    <property type="status" value="NOT_ANNOTATED_CDS"/>
    <property type="molecule type" value="Genomic_DNA"/>
</dbReference>
<dbReference type="STRING" id="126957.T1ISP7"/>
<keyword evidence="3" id="KW-1185">Reference proteome</keyword>
<dbReference type="Proteomes" id="UP000014500">
    <property type="component" value="Unassembled WGS sequence"/>
</dbReference>
<name>T1ISP7_STRMM</name>
<evidence type="ECO:0000259" key="1">
    <source>
        <dbReference type="Pfam" id="PF00168"/>
    </source>
</evidence>
<feature type="domain" description="C2" evidence="1">
    <location>
        <begin position="98"/>
        <end position="176"/>
    </location>
</feature>
<dbReference type="InterPro" id="IPR000008">
    <property type="entry name" value="C2_dom"/>
</dbReference>
<dbReference type="HOGENOM" id="CLU_835021_0_0_1"/>
<protein>
    <recommendedName>
        <fullName evidence="1">C2 domain-containing protein</fullName>
    </recommendedName>
</protein>